<dbReference type="InterPro" id="IPR002933">
    <property type="entry name" value="Peptidase_M20"/>
</dbReference>
<evidence type="ECO:0000256" key="6">
    <source>
        <dbReference type="ARBA" id="ARBA00022833"/>
    </source>
</evidence>
<dbReference type="EMBL" id="AVBF01000026">
    <property type="protein sequence ID" value="KGP72647.1"/>
    <property type="molecule type" value="Genomic_DNA"/>
</dbReference>
<dbReference type="Pfam" id="PF01546">
    <property type="entry name" value="Peptidase_M20"/>
    <property type="match status" value="1"/>
</dbReference>
<evidence type="ECO:0000256" key="5">
    <source>
        <dbReference type="ARBA" id="ARBA00022801"/>
    </source>
</evidence>
<evidence type="ECO:0000313" key="9">
    <source>
        <dbReference type="EMBL" id="KGP72647.1"/>
    </source>
</evidence>
<dbReference type="SUPFAM" id="SSF55031">
    <property type="entry name" value="Bacterial exopeptidase dimerisation domain"/>
    <property type="match status" value="1"/>
</dbReference>
<comment type="similarity">
    <text evidence="2">Belongs to the peptidase M20A family.</text>
</comment>
<keyword evidence="10" id="KW-1185">Reference proteome</keyword>
<proteinExistence type="inferred from homology"/>
<dbReference type="InterPro" id="IPR001261">
    <property type="entry name" value="ArgE/DapE_CS"/>
</dbReference>
<dbReference type="NCBIfam" id="TIGR01887">
    <property type="entry name" value="dipeptidaselike"/>
    <property type="match status" value="1"/>
</dbReference>
<gene>
    <name evidence="9" type="ORF">N782_11335</name>
</gene>
<dbReference type="NCBIfam" id="NF005542">
    <property type="entry name" value="PRK07205.1"/>
    <property type="match status" value="1"/>
</dbReference>
<keyword evidence="3" id="KW-0645">Protease</keyword>
<dbReference type="OrthoDB" id="9761532at2"/>
<evidence type="ECO:0000256" key="2">
    <source>
        <dbReference type="ARBA" id="ARBA00006247"/>
    </source>
</evidence>
<dbReference type="GO" id="GO:0008777">
    <property type="term" value="F:acetylornithine deacetylase activity"/>
    <property type="evidence" value="ECO:0007669"/>
    <property type="project" value="TreeGrafter"/>
</dbReference>
<dbReference type="InterPro" id="IPR050072">
    <property type="entry name" value="Peptidase_M20A"/>
</dbReference>
<keyword evidence="7" id="KW-0224">Dipeptidase</keyword>
<evidence type="ECO:0000256" key="8">
    <source>
        <dbReference type="ARBA" id="ARBA00023049"/>
    </source>
</evidence>
<evidence type="ECO:0000313" key="10">
    <source>
        <dbReference type="Proteomes" id="UP000030147"/>
    </source>
</evidence>
<dbReference type="STRING" id="1385514.N782_11335"/>
<dbReference type="eggNOG" id="COG0624">
    <property type="taxonomic scope" value="Bacteria"/>
</dbReference>
<organism evidence="9 10">
    <name type="scientific">Pontibacillus yanchengensis Y32</name>
    <dbReference type="NCBI Taxonomy" id="1385514"/>
    <lineage>
        <taxon>Bacteria</taxon>
        <taxon>Bacillati</taxon>
        <taxon>Bacillota</taxon>
        <taxon>Bacilli</taxon>
        <taxon>Bacillales</taxon>
        <taxon>Bacillaceae</taxon>
        <taxon>Pontibacillus</taxon>
    </lineage>
</organism>
<evidence type="ECO:0000256" key="3">
    <source>
        <dbReference type="ARBA" id="ARBA00022670"/>
    </source>
</evidence>
<dbReference type="PANTHER" id="PTHR43808:SF31">
    <property type="entry name" value="N-ACETYL-L-CITRULLINE DEACETYLASE"/>
    <property type="match status" value="1"/>
</dbReference>
<dbReference type="PANTHER" id="PTHR43808">
    <property type="entry name" value="ACETYLORNITHINE DEACETYLASE"/>
    <property type="match status" value="1"/>
</dbReference>
<evidence type="ECO:0000256" key="7">
    <source>
        <dbReference type="ARBA" id="ARBA00022997"/>
    </source>
</evidence>
<dbReference type="PROSITE" id="PS00759">
    <property type="entry name" value="ARGE_DAPE_CPG2_2"/>
    <property type="match status" value="1"/>
</dbReference>
<dbReference type="Proteomes" id="UP000030147">
    <property type="component" value="Unassembled WGS sequence"/>
</dbReference>
<dbReference type="RefSeq" id="WP_036819425.1">
    <property type="nucleotide sequence ID" value="NZ_AVBF01000026.1"/>
</dbReference>
<reference evidence="9 10" key="1">
    <citation type="journal article" date="2015" name="Stand. Genomic Sci.">
        <title>High quality draft genome sequence of the moderately halophilic bacterium Pontibacillus yanchengensis Y32(T) and comparison among Pontibacillus genomes.</title>
        <authorList>
            <person name="Huang J."/>
            <person name="Qiao Z.X."/>
            <person name="Tang J.W."/>
            <person name="Wang G."/>
        </authorList>
    </citation>
    <scope>NUCLEOTIDE SEQUENCE [LARGE SCALE GENOMIC DNA]</scope>
    <source>
        <strain evidence="9 10">Y32</strain>
    </source>
</reference>
<dbReference type="SUPFAM" id="SSF53187">
    <property type="entry name" value="Zn-dependent exopeptidases"/>
    <property type="match status" value="1"/>
</dbReference>
<name>A0A0A2T9Y5_9BACI</name>
<evidence type="ECO:0000256" key="1">
    <source>
        <dbReference type="ARBA" id="ARBA00001947"/>
    </source>
</evidence>
<keyword evidence="5" id="KW-0378">Hydrolase</keyword>
<dbReference type="Gene3D" id="3.30.70.360">
    <property type="match status" value="2"/>
</dbReference>
<dbReference type="Gene3D" id="3.40.630.10">
    <property type="entry name" value="Zn peptidases"/>
    <property type="match status" value="1"/>
</dbReference>
<dbReference type="InterPro" id="IPR010964">
    <property type="entry name" value="M20A_pepV-rel"/>
</dbReference>
<dbReference type="GO" id="GO:0006508">
    <property type="term" value="P:proteolysis"/>
    <property type="evidence" value="ECO:0007669"/>
    <property type="project" value="UniProtKB-KW"/>
</dbReference>
<dbReference type="InterPro" id="IPR036264">
    <property type="entry name" value="Bact_exopeptidase_dim_dom"/>
</dbReference>
<accession>A0A0A2T9Y5</accession>
<dbReference type="GO" id="GO:0006526">
    <property type="term" value="P:L-arginine biosynthetic process"/>
    <property type="evidence" value="ECO:0007669"/>
    <property type="project" value="TreeGrafter"/>
</dbReference>
<keyword evidence="6" id="KW-0862">Zinc</keyword>
<dbReference type="GO" id="GO:0008237">
    <property type="term" value="F:metallopeptidase activity"/>
    <property type="evidence" value="ECO:0007669"/>
    <property type="project" value="UniProtKB-KW"/>
</dbReference>
<evidence type="ECO:0000256" key="4">
    <source>
        <dbReference type="ARBA" id="ARBA00022723"/>
    </source>
</evidence>
<dbReference type="AlphaFoldDB" id="A0A0A2T9Y5"/>
<dbReference type="GO" id="GO:0008270">
    <property type="term" value="F:zinc ion binding"/>
    <property type="evidence" value="ECO:0007669"/>
    <property type="project" value="InterPro"/>
</dbReference>
<dbReference type="GO" id="GO:0016805">
    <property type="term" value="F:dipeptidase activity"/>
    <property type="evidence" value="ECO:0007669"/>
    <property type="project" value="UniProtKB-KW"/>
</dbReference>
<keyword evidence="4" id="KW-0479">Metal-binding</keyword>
<comment type="caution">
    <text evidence="9">The sequence shown here is derived from an EMBL/GenBank/DDBJ whole genome shotgun (WGS) entry which is preliminary data.</text>
</comment>
<comment type="cofactor">
    <cofactor evidence="1">
        <name>Zn(2+)</name>
        <dbReference type="ChEBI" id="CHEBI:29105"/>
    </cofactor>
</comment>
<sequence length="451" mass="50217">MNVLNEENLFAQLKQEEPNLLDSLKKLVRIPSVLTEDKTPYPFGAPIQEALETTVRLCEELGFRVYIDPDGYYGYAEIGEGNEMVGVLGHLDVVPPGSLENWETHPFEPVMKTGKMYGRGTQDDKGPTLAALFAAKALMNMGVTFPKRLRFIFGTDEETLWRCMNKYTQQEEMPSYGFVPDSSFPLTYAEKGLLQLQLEADNETALSIEGGSAFNAVPDSIVYQGEDQELLVDALQELSFPFEEAENGVKILGKSAHAQVTEQGINAISLLAIALHHIGKSTKSIDFIANEIGEDPYATSIFGNCEDEVSGKLKCNIGMIDIGQRETISIDIRIPVTVDKEEVVQSLINVADNYSLHYKEVDWLKSIYIPKDHFIVKNLMEVYQEETGDTVSEPISAGGATYARAIENAVAFGAVFPNRPKVEHRPNEYIDLTDLFSAMKIYAKAIYQLTR</sequence>
<keyword evidence="8" id="KW-0482">Metalloprotease</keyword>
<dbReference type="PROSITE" id="PS00758">
    <property type="entry name" value="ARGE_DAPE_CPG2_1"/>
    <property type="match status" value="1"/>
</dbReference>
<protein>
    <submittedName>
        <fullName evidence="9">Uncharacterized protein</fullName>
    </submittedName>
</protein>